<keyword evidence="5" id="KW-1185">Reference proteome</keyword>
<dbReference type="EMBL" id="JPXF01000003">
    <property type="protein sequence ID" value="KGJ81743.1"/>
    <property type="molecule type" value="Genomic_DNA"/>
</dbReference>
<dbReference type="Gene3D" id="3.40.50.1820">
    <property type="entry name" value="alpha/beta hydrolase"/>
    <property type="match status" value="1"/>
</dbReference>
<evidence type="ECO:0000256" key="1">
    <source>
        <dbReference type="ARBA" id="ARBA00007169"/>
    </source>
</evidence>
<dbReference type="OrthoDB" id="63962at2"/>
<protein>
    <submittedName>
        <fullName evidence="4">Surfactin synthase thioesterase subunit</fullName>
    </submittedName>
</protein>
<dbReference type="EMBL" id="JACHBQ010000001">
    <property type="protein sequence ID" value="MBB5642461.1"/>
    <property type="molecule type" value="Genomic_DNA"/>
</dbReference>
<gene>
    <name evidence="4" type="ORF">BJ997_003009</name>
    <name evidence="3" type="ORF">GY21_01255</name>
</gene>
<name>A0A099JWG6_9MICO</name>
<accession>A0A099JWG6</accession>
<dbReference type="Pfam" id="PF00975">
    <property type="entry name" value="Thioesterase"/>
    <property type="match status" value="1"/>
</dbReference>
<sequence length="246" mass="26611">MITSVEHRPQVVLIPPAGGSAVLGRAWTEGLADRAHVDLLRLPRLHDGSLMASARLLAAATPRSGRWVLAGHSLGGLIAFEIVRALQLAGGHLPERLIVMGSQAPDMLSGRAFAALVDLRDDAMLDALVEMGAVDTALREHPMRKLFVPGLRRDLRLLVSYTPDPVNDSVGVPLHAWHGEHDRLAPPARAAAWARHTSVQFHTRTFAGGHFFPVEQLADVLRALPLTTPAECPRCGVEARIVPTIR</sequence>
<dbReference type="RefSeq" id="WP_035834694.1">
    <property type="nucleotide sequence ID" value="NZ_JACHBQ010000001.1"/>
</dbReference>
<dbReference type="Proteomes" id="UP000561726">
    <property type="component" value="Unassembled WGS sequence"/>
</dbReference>
<evidence type="ECO:0000313" key="4">
    <source>
        <dbReference type="EMBL" id="MBB5642461.1"/>
    </source>
</evidence>
<dbReference type="STRING" id="1001240.GY21_01255"/>
<evidence type="ECO:0000313" key="5">
    <source>
        <dbReference type="Proteomes" id="UP000029864"/>
    </source>
</evidence>
<proteinExistence type="inferred from homology"/>
<reference evidence="3 5" key="1">
    <citation type="submission" date="2014-08" db="EMBL/GenBank/DDBJ databases">
        <authorList>
            <person name="Sisinthy S."/>
        </authorList>
    </citation>
    <scope>NUCLEOTIDE SEQUENCE [LARGE SCALE GENOMIC DNA]</scope>
    <source>
        <strain evidence="3 5">RuG17</strain>
    </source>
</reference>
<feature type="domain" description="Thioesterase" evidence="2">
    <location>
        <begin position="10"/>
        <end position="223"/>
    </location>
</feature>
<dbReference type="PANTHER" id="PTHR11487:SF0">
    <property type="entry name" value="S-ACYL FATTY ACID SYNTHASE THIOESTERASE, MEDIUM CHAIN"/>
    <property type="match status" value="1"/>
</dbReference>
<dbReference type="Proteomes" id="UP000029864">
    <property type="component" value="Unassembled WGS sequence"/>
</dbReference>
<dbReference type="GO" id="GO:0008610">
    <property type="term" value="P:lipid biosynthetic process"/>
    <property type="evidence" value="ECO:0007669"/>
    <property type="project" value="TreeGrafter"/>
</dbReference>
<dbReference type="AlphaFoldDB" id="A0A099JWG6"/>
<comment type="similarity">
    <text evidence="1">Belongs to the thioesterase family.</text>
</comment>
<dbReference type="SUPFAM" id="SSF53474">
    <property type="entry name" value="alpha/beta-Hydrolases"/>
    <property type="match status" value="1"/>
</dbReference>
<dbReference type="PANTHER" id="PTHR11487">
    <property type="entry name" value="THIOESTERASE"/>
    <property type="match status" value="1"/>
</dbReference>
<reference evidence="4 6" key="2">
    <citation type="submission" date="2020-08" db="EMBL/GenBank/DDBJ databases">
        <title>Sequencing the genomes of 1000 actinobacteria strains.</title>
        <authorList>
            <person name="Klenk H.-P."/>
        </authorList>
    </citation>
    <scope>NUCLEOTIDE SEQUENCE [LARGE SCALE GENOMIC DNA]</scope>
    <source>
        <strain evidence="4 6">DSM 21065</strain>
    </source>
</reference>
<comment type="caution">
    <text evidence="3">The sequence shown here is derived from an EMBL/GenBank/DDBJ whole genome shotgun (WGS) entry which is preliminary data.</text>
</comment>
<dbReference type="InterPro" id="IPR012223">
    <property type="entry name" value="TEII"/>
</dbReference>
<organism evidence="3 5">
    <name type="scientific">Cryobacterium roopkundense</name>
    <dbReference type="NCBI Taxonomy" id="1001240"/>
    <lineage>
        <taxon>Bacteria</taxon>
        <taxon>Bacillati</taxon>
        <taxon>Actinomycetota</taxon>
        <taxon>Actinomycetes</taxon>
        <taxon>Micrococcales</taxon>
        <taxon>Microbacteriaceae</taxon>
        <taxon>Cryobacterium</taxon>
    </lineage>
</organism>
<evidence type="ECO:0000313" key="6">
    <source>
        <dbReference type="Proteomes" id="UP000561726"/>
    </source>
</evidence>
<dbReference type="InterPro" id="IPR029058">
    <property type="entry name" value="AB_hydrolase_fold"/>
</dbReference>
<dbReference type="InterPro" id="IPR001031">
    <property type="entry name" value="Thioesterase"/>
</dbReference>
<evidence type="ECO:0000313" key="3">
    <source>
        <dbReference type="EMBL" id="KGJ81743.1"/>
    </source>
</evidence>
<evidence type="ECO:0000259" key="2">
    <source>
        <dbReference type="Pfam" id="PF00975"/>
    </source>
</evidence>
<dbReference type="eggNOG" id="COG3208">
    <property type="taxonomic scope" value="Bacteria"/>
</dbReference>